<feature type="transmembrane region" description="Helical" evidence="10">
    <location>
        <begin position="245"/>
        <end position="263"/>
    </location>
</feature>
<feature type="transmembrane region" description="Helical" evidence="10">
    <location>
        <begin position="56"/>
        <end position="77"/>
    </location>
</feature>
<evidence type="ECO:0000256" key="9">
    <source>
        <dbReference type="SAM" id="MobiDB-lite"/>
    </source>
</evidence>
<feature type="transmembrane region" description="Helical" evidence="10">
    <location>
        <begin position="89"/>
        <end position="112"/>
    </location>
</feature>
<proteinExistence type="predicted"/>
<evidence type="ECO:0000256" key="2">
    <source>
        <dbReference type="ARBA" id="ARBA00022448"/>
    </source>
</evidence>
<feature type="transmembrane region" description="Helical" evidence="10">
    <location>
        <begin position="150"/>
        <end position="172"/>
    </location>
</feature>
<dbReference type="GO" id="GO:1902600">
    <property type="term" value="P:proton transmembrane transport"/>
    <property type="evidence" value="ECO:0007669"/>
    <property type="project" value="InterPro"/>
</dbReference>
<dbReference type="GO" id="GO:0005886">
    <property type="term" value="C:plasma membrane"/>
    <property type="evidence" value="ECO:0007669"/>
    <property type="project" value="UniProtKB-SubCell"/>
</dbReference>
<name>A0AAP9EUV6_GLUTH</name>
<feature type="compositionally biased region" description="Polar residues" evidence="9">
    <location>
        <begin position="597"/>
        <end position="607"/>
    </location>
</feature>
<keyword evidence="4" id="KW-1003">Cell membrane</keyword>
<dbReference type="Proteomes" id="UP000323560">
    <property type="component" value="Chromosome"/>
</dbReference>
<feature type="region of interest" description="Disordered" evidence="9">
    <location>
        <begin position="585"/>
        <end position="607"/>
    </location>
</feature>
<dbReference type="KEGG" id="gti:FXF46_13870"/>
<dbReference type="InterPro" id="IPR038770">
    <property type="entry name" value="Na+/solute_symporter_sf"/>
</dbReference>
<evidence type="ECO:0000256" key="7">
    <source>
        <dbReference type="ARBA" id="ARBA00023065"/>
    </source>
</evidence>
<accession>A0AAP9EUV6</accession>
<dbReference type="InterPro" id="IPR036291">
    <property type="entry name" value="NAD(P)-bd_dom_sf"/>
</dbReference>
<dbReference type="PANTHER" id="PTHR32507:SF0">
    <property type="entry name" value="NA(+)_H(+) ANTIPORTER 2-RELATED"/>
    <property type="match status" value="1"/>
</dbReference>
<feature type="transmembrane region" description="Helical" evidence="10">
    <location>
        <begin position="222"/>
        <end position="239"/>
    </location>
</feature>
<feature type="transmembrane region" description="Helical" evidence="10">
    <location>
        <begin position="275"/>
        <end position="294"/>
    </location>
</feature>
<feature type="transmembrane region" description="Helical" evidence="10">
    <location>
        <begin position="118"/>
        <end position="138"/>
    </location>
</feature>
<feature type="transmembrane region" description="Helical" evidence="10">
    <location>
        <begin position="31"/>
        <end position="50"/>
    </location>
</feature>
<dbReference type="GO" id="GO:0015297">
    <property type="term" value="F:antiporter activity"/>
    <property type="evidence" value="ECO:0007669"/>
    <property type="project" value="UniProtKB-KW"/>
</dbReference>
<keyword evidence="2" id="KW-0813">Transport</keyword>
<evidence type="ECO:0000256" key="8">
    <source>
        <dbReference type="ARBA" id="ARBA00023136"/>
    </source>
</evidence>
<feature type="transmembrane region" description="Helical" evidence="10">
    <location>
        <begin position="300"/>
        <end position="323"/>
    </location>
</feature>
<dbReference type="SUPFAM" id="SSF51735">
    <property type="entry name" value="NAD(P)-binding Rossmann-fold domains"/>
    <property type="match status" value="1"/>
</dbReference>
<feature type="transmembrane region" description="Helical" evidence="10">
    <location>
        <begin position="335"/>
        <end position="356"/>
    </location>
</feature>
<feature type="transmembrane region" description="Helical" evidence="10">
    <location>
        <begin position="6"/>
        <end position="24"/>
    </location>
</feature>
<dbReference type="InterPro" id="IPR006153">
    <property type="entry name" value="Cation/H_exchanger_TM"/>
</dbReference>
<evidence type="ECO:0000313" key="12">
    <source>
        <dbReference type="EMBL" id="QEH97207.1"/>
    </source>
</evidence>
<evidence type="ECO:0000256" key="5">
    <source>
        <dbReference type="ARBA" id="ARBA00022692"/>
    </source>
</evidence>
<sequence length="607" mass="65967">MQYDIFLGIALTFGAGMLAQWVAWRFRLPAIVLLFTMGLLFGPGLGILHPSETMGWVFRPLVSLLVAIVVFEGGMALDIRQLREAGEGVARLTMLALPINWVLGSLAAHYVAHLEWGTAMLFGAIIVVTGPTVVLPLLRSAKLQPRVAAFLRWEAIVNDPLGAILAAVVLQLMLLHVDLHTGVFFTHTLPDLLAATTESISAGILPAYLIRYLFTRDMMPEILKTPVLISMALVIFTACNLEMEGAGLVAVTIFGMALTNLHIPGVAELRRIKESMVVLVVSVLFILLTADLHREVLKHLSIPILMLTLVVLFVVRPVGIFFSTLGTSMPWKERLFVGWIAPRGIVAAAVAGAAGIRLKETGYQSADLIMPAVFAVIAVTMILHGFSLRPIARALKLTLSNDPAIAILGASGWSVDLAACLHREGIPVLLVDNRSSALMPATQMDIPVLRTELLSQHGQEALEERPADYLIATTGDGIYNGMICGHLAPAMGRERVFQISPGVARLDFYHGLSRDSRGKVLGEPAWNYTLFDTLFEQGWRFTSRVATEANAHSFGTDDNRLDILVSRRTAILIRSEEDSTTVVPMPGDLMISMVPPTDQTGTEGEAP</sequence>
<evidence type="ECO:0000256" key="10">
    <source>
        <dbReference type="SAM" id="Phobius"/>
    </source>
</evidence>
<feature type="transmembrane region" description="Helical" evidence="10">
    <location>
        <begin position="192"/>
        <end position="210"/>
    </location>
</feature>
<keyword evidence="8 10" id="KW-0472">Membrane</keyword>
<keyword evidence="6 10" id="KW-1133">Transmembrane helix</keyword>
<evidence type="ECO:0000256" key="4">
    <source>
        <dbReference type="ARBA" id="ARBA00022475"/>
    </source>
</evidence>
<dbReference type="AlphaFoldDB" id="A0AAP9EUV6"/>
<feature type="domain" description="Cation/H+ exchanger transmembrane" evidence="11">
    <location>
        <begin position="18"/>
        <end position="393"/>
    </location>
</feature>
<keyword evidence="5 10" id="KW-0812">Transmembrane</keyword>
<protein>
    <submittedName>
        <fullName evidence="12">Sodium:proton antiporter</fullName>
    </submittedName>
</protein>
<evidence type="ECO:0000256" key="3">
    <source>
        <dbReference type="ARBA" id="ARBA00022449"/>
    </source>
</evidence>
<evidence type="ECO:0000313" key="13">
    <source>
        <dbReference type="Proteomes" id="UP000323560"/>
    </source>
</evidence>
<dbReference type="RefSeq" id="WP_148620887.1">
    <property type="nucleotide sequence ID" value="NZ_CP043043.1"/>
</dbReference>
<dbReference type="Pfam" id="PF00999">
    <property type="entry name" value="Na_H_Exchanger"/>
    <property type="match status" value="1"/>
</dbReference>
<dbReference type="Gene3D" id="1.20.1530.20">
    <property type="match status" value="1"/>
</dbReference>
<evidence type="ECO:0000256" key="1">
    <source>
        <dbReference type="ARBA" id="ARBA00004651"/>
    </source>
</evidence>
<keyword evidence="7" id="KW-0406">Ion transport</keyword>
<evidence type="ECO:0000256" key="6">
    <source>
        <dbReference type="ARBA" id="ARBA00022989"/>
    </source>
</evidence>
<comment type="subcellular location">
    <subcellularLocation>
        <location evidence="1">Cell membrane</location>
        <topology evidence="1">Multi-pass membrane protein</topology>
    </subcellularLocation>
</comment>
<feature type="transmembrane region" description="Helical" evidence="10">
    <location>
        <begin position="368"/>
        <end position="386"/>
    </location>
</feature>
<reference evidence="12 13" key="1">
    <citation type="submission" date="2019-08" db="EMBL/GenBank/DDBJ databases">
        <title>Gluconobacter frateurii HD924 genome.</title>
        <authorList>
            <person name="Liu Y."/>
            <person name="Zhang P."/>
        </authorList>
    </citation>
    <scope>NUCLEOTIDE SEQUENCE [LARGE SCALE GENOMIC DNA]</scope>
    <source>
        <strain evidence="12 13">HD924</strain>
    </source>
</reference>
<keyword evidence="3" id="KW-0050">Antiport</keyword>
<gene>
    <name evidence="12" type="ORF">FXF46_13870</name>
</gene>
<dbReference type="PANTHER" id="PTHR32507">
    <property type="entry name" value="NA(+)/H(+) ANTIPORTER 1"/>
    <property type="match status" value="1"/>
</dbReference>
<evidence type="ECO:0000259" key="11">
    <source>
        <dbReference type="Pfam" id="PF00999"/>
    </source>
</evidence>
<organism evidence="12 13">
    <name type="scientific">Gluconobacter thailandicus</name>
    <dbReference type="NCBI Taxonomy" id="257438"/>
    <lineage>
        <taxon>Bacteria</taxon>
        <taxon>Pseudomonadati</taxon>
        <taxon>Pseudomonadota</taxon>
        <taxon>Alphaproteobacteria</taxon>
        <taxon>Acetobacterales</taxon>
        <taxon>Acetobacteraceae</taxon>
        <taxon>Gluconobacter</taxon>
    </lineage>
</organism>
<dbReference type="EMBL" id="CP043043">
    <property type="protein sequence ID" value="QEH97207.1"/>
    <property type="molecule type" value="Genomic_DNA"/>
</dbReference>